<evidence type="ECO:0000259" key="1">
    <source>
        <dbReference type="Pfam" id="PF13468"/>
    </source>
</evidence>
<dbReference type="Pfam" id="PF13468">
    <property type="entry name" value="Glyoxalase_3"/>
    <property type="match status" value="1"/>
</dbReference>
<feature type="domain" description="Glyoxalase-like" evidence="1">
    <location>
        <begin position="13"/>
        <end position="178"/>
    </location>
</feature>
<reference evidence="2" key="1">
    <citation type="submission" date="2024-07" db="EMBL/GenBank/DDBJ databases">
        <authorList>
            <person name="Yu S.T."/>
        </authorList>
    </citation>
    <scope>NUCLEOTIDE SEQUENCE</scope>
    <source>
        <strain evidence="2">R44</strain>
    </source>
</reference>
<accession>A0AB39SRC9</accession>
<protein>
    <submittedName>
        <fullName evidence="2">VOC family protein</fullName>
    </submittedName>
</protein>
<dbReference type="AlphaFoldDB" id="A0AB39SRC9"/>
<dbReference type="RefSeq" id="WP_369141791.1">
    <property type="nucleotide sequence ID" value="NZ_CP163444.1"/>
</dbReference>
<dbReference type="InterPro" id="IPR025870">
    <property type="entry name" value="Glyoxalase-like_dom"/>
</dbReference>
<dbReference type="Gene3D" id="3.10.180.10">
    <property type="entry name" value="2,3-Dihydroxybiphenyl 1,2-Dioxygenase, domain 1"/>
    <property type="match status" value="1"/>
</dbReference>
<dbReference type="EMBL" id="CP163444">
    <property type="protein sequence ID" value="XDQ69048.1"/>
    <property type="molecule type" value="Genomic_DNA"/>
</dbReference>
<sequence>MCGLSGDDGAVRLDHVSYAVARDSFVSTVQWIGSALGAGFVDGGVHPRFGTRNFVLPLSGGTYVEVVTTLDHPAADRAPFGRAVAHRAAEGGGWLGWVVSVDDMAPVETRLGRTSAEGHRVRPDGFDLRWKQIGLLELMEDPQLPYFLEWLVPIEERPSADPRTSTTIHGVSIAGDAASIAEFLGEPADHPLDQIDVTWVEDEEPGLVSVEFATAHGPVTI</sequence>
<proteinExistence type="predicted"/>
<gene>
    <name evidence="2" type="ORF">AB5J54_00120</name>
</gene>
<organism evidence="2">
    <name type="scientific">Streptomyces sp. R44</name>
    <dbReference type="NCBI Taxonomy" id="3238633"/>
    <lineage>
        <taxon>Bacteria</taxon>
        <taxon>Bacillati</taxon>
        <taxon>Actinomycetota</taxon>
        <taxon>Actinomycetes</taxon>
        <taxon>Kitasatosporales</taxon>
        <taxon>Streptomycetaceae</taxon>
        <taxon>Streptomyces</taxon>
    </lineage>
</organism>
<name>A0AB39SRC9_9ACTN</name>
<evidence type="ECO:0000313" key="2">
    <source>
        <dbReference type="EMBL" id="XDQ69048.1"/>
    </source>
</evidence>
<dbReference type="InterPro" id="IPR029068">
    <property type="entry name" value="Glyas_Bleomycin-R_OHBP_Dase"/>
</dbReference>